<proteinExistence type="predicted"/>
<protein>
    <submittedName>
        <fullName evidence="1">DUF924 domain-containing protein</fullName>
    </submittedName>
</protein>
<name>A0A4Y5YHQ0_9GAMM</name>
<sequence length="186" mass="21136">MTLIKTTNIIAKDVIDFWFTQISPKQWWIKDTDFDLQITQLFGTTLDAAIKGELQHWRENTQGRLAEIIVLDQFSRNIYRDTPAAFSADNIALSLAQEAVAMGCLAVLPTQQAAFLIMPYMHSESIVIHQQALPLFEQYAPNNLRSQQQHYAIIAQFHRFPHRNTILGRDSTAAEVAFLTQPGSSF</sequence>
<keyword evidence="2" id="KW-1185">Reference proteome</keyword>
<dbReference type="SUPFAM" id="SSF48452">
    <property type="entry name" value="TPR-like"/>
    <property type="match status" value="1"/>
</dbReference>
<dbReference type="Gene3D" id="1.25.40.10">
    <property type="entry name" value="Tetratricopeptide repeat domain"/>
    <property type="match status" value="1"/>
</dbReference>
<reference evidence="1 2" key="1">
    <citation type="submission" date="2019-06" db="EMBL/GenBank/DDBJ databases">
        <title>The genome of Shewanella sp. SM1901.</title>
        <authorList>
            <person name="Cha Q."/>
        </authorList>
    </citation>
    <scope>NUCLEOTIDE SEQUENCE [LARGE SCALE GENOMIC DNA]</scope>
    <source>
        <strain evidence="1 2">SM1901</strain>
    </source>
</reference>
<dbReference type="InterPro" id="IPR011990">
    <property type="entry name" value="TPR-like_helical_dom_sf"/>
</dbReference>
<evidence type="ECO:0000313" key="1">
    <source>
        <dbReference type="EMBL" id="QDE32214.1"/>
    </source>
</evidence>
<dbReference type="KEGG" id="spol:FH971_15345"/>
<dbReference type="Proteomes" id="UP000319809">
    <property type="component" value="Chromosome"/>
</dbReference>
<dbReference type="RefSeq" id="WP_140234900.1">
    <property type="nucleotide sequence ID" value="NZ_CP041036.1"/>
</dbReference>
<dbReference type="AlphaFoldDB" id="A0A4Y5YHQ0"/>
<evidence type="ECO:0000313" key="2">
    <source>
        <dbReference type="Proteomes" id="UP000319809"/>
    </source>
</evidence>
<organism evidence="1 2">
    <name type="scientific">Shewanella polaris</name>
    <dbReference type="NCBI Taxonomy" id="2588449"/>
    <lineage>
        <taxon>Bacteria</taxon>
        <taxon>Pseudomonadati</taxon>
        <taxon>Pseudomonadota</taxon>
        <taxon>Gammaproteobacteria</taxon>
        <taxon>Alteromonadales</taxon>
        <taxon>Shewanellaceae</taxon>
        <taxon>Shewanella</taxon>
    </lineage>
</organism>
<accession>A0A4Y5YHQ0</accession>
<gene>
    <name evidence="1" type="ORF">FH971_15345</name>
</gene>
<dbReference type="Gene3D" id="1.20.58.320">
    <property type="entry name" value="TPR-like"/>
    <property type="match status" value="1"/>
</dbReference>
<dbReference type="InterPro" id="IPR010323">
    <property type="entry name" value="DUF924"/>
</dbReference>
<dbReference type="Pfam" id="PF06041">
    <property type="entry name" value="DUF924"/>
    <property type="match status" value="1"/>
</dbReference>
<dbReference type="EMBL" id="CP041036">
    <property type="protein sequence ID" value="QDE32214.1"/>
    <property type="molecule type" value="Genomic_DNA"/>
</dbReference>